<reference evidence="2 3" key="1">
    <citation type="journal article" date="2023" name="Commun. Biol.">
        <title>Genome analysis of Parmales, the sister group of diatoms, reveals the evolutionary specialization of diatoms from phago-mixotrophs to photoautotrophs.</title>
        <authorList>
            <person name="Ban H."/>
            <person name="Sato S."/>
            <person name="Yoshikawa S."/>
            <person name="Yamada K."/>
            <person name="Nakamura Y."/>
            <person name="Ichinomiya M."/>
            <person name="Sato N."/>
            <person name="Blanc-Mathieu R."/>
            <person name="Endo H."/>
            <person name="Kuwata A."/>
            <person name="Ogata H."/>
        </authorList>
    </citation>
    <scope>NUCLEOTIDE SEQUENCE [LARGE SCALE GENOMIC DNA]</scope>
</reference>
<feature type="region of interest" description="Disordered" evidence="1">
    <location>
        <begin position="373"/>
        <end position="447"/>
    </location>
</feature>
<feature type="compositionally biased region" description="Pro residues" evidence="1">
    <location>
        <begin position="161"/>
        <end position="173"/>
    </location>
</feature>
<feature type="compositionally biased region" description="Low complexity" evidence="1">
    <location>
        <begin position="72"/>
        <end position="83"/>
    </location>
</feature>
<feature type="region of interest" description="Disordered" evidence="1">
    <location>
        <begin position="479"/>
        <end position="521"/>
    </location>
</feature>
<evidence type="ECO:0000313" key="3">
    <source>
        <dbReference type="Proteomes" id="UP001165060"/>
    </source>
</evidence>
<feature type="compositionally biased region" description="Basic and acidic residues" evidence="1">
    <location>
        <begin position="376"/>
        <end position="385"/>
    </location>
</feature>
<feature type="compositionally biased region" description="Basic and acidic residues" evidence="1">
    <location>
        <begin position="502"/>
        <end position="521"/>
    </location>
</feature>
<accession>A0ABQ6MRJ2</accession>
<comment type="caution">
    <text evidence="2">The sequence shown here is derived from an EMBL/GenBank/DDBJ whole genome shotgun (WGS) entry which is preliminary data.</text>
</comment>
<dbReference type="Gene3D" id="1.25.40.10">
    <property type="entry name" value="Tetratricopeptide repeat domain"/>
    <property type="match status" value="1"/>
</dbReference>
<feature type="compositionally biased region" description="Acidic residues" evidence="1">
    <location>
        <begin position="56"/>
        <end position="71"/>
    </location>
</feature>
<dbReference type="Proteomes" id="UP001165060">
    <property type="component" value="Unassembled WGS sequence"/>
</dbReference>
<dbReference type="EMBL" id="BRYB01003120">
    <property type="protein sequence ID" value="GMI30801.1"/>
    <property type="molecule type" value="Genomic_DNA"/>
</dbReference>
<feature type="compositionally biased region" description="Low complexity" evidence="1">
    <location>
        <begin position="279"/>
        <end position="291"/>
    </location>
</feature>
<dbReference type="SUPFAM" id="SSF48452">
    <property type="entry name" value="TPR-like"/>
    <property type="match status" value="1"/>
</dbReference>
<feature type="compositionally biased region" description="Low complexity" evidence="1">
    <location>
        <begin position="205"/>
        <end position="222"/>
    </location>
</feature>
<dbReference type="InterPro" id="IPR011990">
    <property type="entry name" value="TPR-like_helical_dom_sf"/>
</dbReference>
<feature type="region of interest" description="Disordered" evidence="1">
    <location>
        <begin position="205"/>
        <end position="352"/>
    </location>
</feature>
<feature type="region of interest" description="Disordered" evidence="1">
    <location>
        <begin position="54"/>
        <end position="173"/>
    </location>
</feature>
<gene>
    <name evidence="2" type="ORF">TeGR_g11625</name>
</gene>
<proteinExistence type="predicted"/>
<organism evidence="2 3">
    <name type="scientific">Tetraparma gracilis</name>
    <dbReference type="NCBI Taxonomy" id="2962635"/>
    <lineage>
        <taxon>Eukaryota</taxon>
        <taxon>Sar</taxon>
        <taxon>Stramenopiles</taxon>
        <taxon>Ochrophyta</taxon>
        <taxon>Bolidophyceae</taxon>
        <taxon>Parmales</taxon>
        <taxon>Triparmaceae</taxon>
        <taxon>Tetraparma</taxon>
    </lineage>
</organism>
<feature type="compositionally biased region" description="Basic and acidic residues" evidence="1">
    <location>
        <begin position="394"/>
        <end position="406"/>
    </location>
</feature>
<sequence>MAAPLTPRSLHALVSSQASLIATLQQERAASGAARDQMKGEILAALRLEMQAGDGQGDEDYYSQDGAEDAGEPAAAYYEAPDPTVVRSSAETGQGTDVGRPLPPPGPARKAARKKKPKPGPEKPKRPAPSISGRLQAPVPLDALDARAPLHALDAPSPLSSQPPLPREVPLPPATLRLLSQSASLVGDSTGRDAARLLDRTFAAAPPAAAAAPAAAAPAAAASLRPSTSQSAAPATPGAGFPSSPAAGFPSSPAATSWFPPATPGAALPALREKKRGPSRAAAARGGPPSRLGSSRAGTAKTPSGPRPRTVGPSSVASERGRAESLGAKLLGPLNLSRASEPAPLPGELTEGEWENELARNILSLYSNQVVQGIKKKQEEEEAARKARARRERRVKELREKGMSDRDIEELVSTERFDRPTRMTRTTSSKSMKSKSSRSVRSTAAGESLQSAAASAAESVLGGLTEGVDLEQHEDVRQLSRQATSALSGARSPAKKSRGKSKQKERERKEEEAKERNKADKAVVAPVRPRPIWFGGTGAVQAEWSALEEFLGGGQGLRKNLEALKEKGKYSQYIATVEGVLSAGMRGQADARTTQLMERLWRQMVVTCNAFGIRCLEQRKYPKALELLERANDLAGYEDIIPHHLVQELKAFVMDSFSYYYMKRNKPSAALQYITSAMKAHTRRRDWPHVAKCHLHTAHILSKLERHDEAIRCLGQVLSMVDDGSLDVGSNNAQQLLLVSVAYHNIAVEQLILRHVSEACVSSQNARRLARLCLSYSNRYLPNFEATHVVALKELAASVRHKQDEEQHDIFRQLANSLYS</sequence>
<keyword evidence="3" id="KW-1185">Reference proteome</keyword>
<feature type="compositionally biased region" description="Low complexity" evidence="1">
    <location>
        <begin position="231"/>
        <end position="257"/>
    </location>
</feature>
<evidence type="ECO:0000313" key="2">
    <source>
        <dbReference type="EMBL" id="GMI30801.1"/>
    </source>
</evidence>
<feature type="compositionally biased region" description="Polar residues" evidence="1">
    <location>
        <begin position="86"/>
        <end position="95"/>
    </location>
</feature>
<evidence type="ECO:0000256" key="1">
    <source>
        <dbReference type="SAM" id="MobiDB-lite"/>
    </source>
</evidence>
<name>A0ABQ6MRJ2_9STRA</name>
<protein>
    <submittedName>
        <fullName evidence="2">Uncharacterized protein</fullName>
    </submittedName>
</protein>